<dbReference type="PANTHER" id="PTHR10625">
    <property type="entry name" value="HISTONE DEACETYLASE HDAC1-RELATED"/>
    <property type="match status" value="1"/>
</dbReference>
<comment type="similarity">
    <text evidence="2">Belongs to the histone deacetylase family.</text>
</comment>
<evidence type="ECO:0000256" key="1">
    <source>
        <dbReference type="ARBA" id="ARBA00005101"/>
    </source>
</evidence>
<reference evidence="6" key="1">
    <citation type="journal article" name="DNA Res.">
        <title>The physiological potential of anammox bacteria as revealed by their core genome structure.</title>
        <authorList>
            <person name="Okubo T."/>
            <person name="Toyoda A."/>
            <person name="Fukuhara K."/>
            <person name="Uchiyama I."/>
            <person name="Harigaya Y."/>
            <person name="Kuroiwa M."/>
            <person name="Suzuki T."/>
            <person name="Murakami Y."/>
            <person name="Suwa Y."/>
            <person name="Takami H."/>
        </authorList>
    </citation>
    <scope>NUCLEOTIDE SEQUENCE</scope>
    <source>
        <strain evidence="6">317325-2</strain>
    </source>
</reference>
<dbReference type="GO" id="GO:0040029">
    <property type="term" value="P:epigenetic regulation of gene expression"/>
    <property type="evidence" value="ECO:0007669"/>
    <property type="project" value="TreeGrafter"/>
</dbReference>
<dbReference type="InterPro" id="IPR003085">
    <property type="entry name" value="AcuC"/>
</dbReference>
<dbReference type="PRINTS" id="PR01270">
    <property type="entry name" value="HDASUPER"/>
</dbReference>
<dbReference type="UniPathway" id="UPA00040"/>
<dbReference type="InterPro" id="IPR037138">
    <property type="entry name" value="His_deacetylse_dom_sf"/>
</dbReference>
<proteinExistence type="inferred from homology"/>
<accession>A0A809RWR3</accession>
<dbReference type="PANTHER" id="PTHR10625:SF10">
    <property type="entry name" value="HISTONE DEACETYLASE HDAC1"/>
    <property type="match status" value="1"/>
</dbReference>
<evidence type="ECO:0000259" key="5">
    <source>
        <dbReference type="Pfam" id="PF00850"/>
    </source>
</evidence>
<dbReference type="Pfam" id="PF00850">
    <property type="entry name" value="Hist_deacetyl"/>
    <property type="match status" value="1"/>
</dbReference>
<evidence type="ECO:0000256" key="3">
    <source>
        <dbReference type="ARBA" id="ARBA00020218"/>
    </source>
</evidence>
<evidence type="ECO:0000256" key="4">
    <source>
        <dbReference type="ARBA" id="ARBA00022627"/>
    </source>
</evidence>
<evidence type="ECO:0000256" key="2">
    <source>
        <dbReference type="ARBA" id="ARBA00005947"/>
    </source>
</evidence>
<dbReference type="SUPFAM" id="SSF52768">
    <property type="entry name" value="Arginase/deacetylase"/>
    <property type="match status" value="1"/>
</dbReference>
<dbReference type="GO" id="GO:0045150">
    <property type="term" value="P:acetoin catabolic process"/>
    <property type="evidence" value="ECO:0007669"/>
    <property type="project" value="UniProtKB-UniPathway"/>
</dbReference>
<dbReference type="InterPro" id="IPR023696">
    <property type="entry name" value="Ureohydrolase_dom_sf"/>
</dbReference>
<dbReference type="InterPro" id="IPR000286">
    <property type="entry name" value="HDACs"/>
</dbReference>
<dbReference type="AlphaFoldDB" id="A0A809RWR3"/>
<evidence type="ECO:0000313" key="7">
    <source>
        <dbReference type="Proteomes" id="UP000662873"/>
    </source>
</evidence>
<dbReference type="KEGG" id="npy:NPRO_19170"/>
<evidence type="ECO:0000313" key="6">
    <source>
        <dbReference type="EMBL" id="BBO24322.1"/>
    </source>
</evidence>
<dbReference type="Proteomes" id="UP000662873">
    <property type="component" value="Chromosome"/>
</dbReference>
<protein>
    <recommendedName>
        <fullName evidence="3">Acetoin utilization protein AcuC</fullName>
    </recommendedName>
</protein>
<sequence>MLPNFYFDPEILKYSFGPSHPLLPERLERTLALLEALGHGGYFPPGEITLSDLERVHSPDYIQAVRKLSEQPDLNSASATRYGLGPGDNPAFEGMFPSACAYCACSAQAAKDVCAGATLAFSLGGGLHHAQRSFASGFCVFNDPAIALYILRERFDRVAYVDIDVHHGDGVQFLFWDDPSVLTCSIHEDGRYLYPGTGAVEETGPAYAAVNVPLPPGTTGDTWLWAFEQGILPALEAFVPEALVLQMGTDAHFLDPLAHLNVAAQDWLEAVRLVKEAGLPIVALGGGGYSLDTVPRMWASACLTLAGVPFQDSLPDSLVERWQAPSFFDPSPPGPSGSGRREAEKVIEVLRSNVFPGLPRPR</sequence>
<dbReference type="InterPro" id="IPR023801">
    <property type="entry name" value="His_deacetylse_dom"/>
</dbReference>
<dbReference type="EMBL" id="AP021858">
    <property type="protein sequence ID" value="BBO24322.1"/>
    <property type="molecule type" value="Genomic_DNA"/>
</dbReference>
<feature type="domain" description="Histone deacetylase" evidence="5">
    <location>
        <begin position="20"/>
        <end position="303"/>
    </location>
</feature>
<gene>
    <name evidence="6" type="ORF">NPRO_19170</name>
</gene>
<dbReference type="CDD" id="cd09994">
    <property type="entry name" value="HDAC_AcuC_like"/>
    <property type="match status" value="1"/>
</dbReference>
<keyword evidence="4" id="KW-0006">Acetoin catabolism</keyword>
<comment type="pathway">
    <text evidence="1">Ketone degradation; acetoin degradation.</text>
</comment>
<organism evidence="6 7">
    <name type="scientific">Candidatus Nitrosymbiomonas proteolyticus</name>
    <dbReference type="NCBI Taxonomy" id="2608984"/>
    <lineage>
        <taxon>Bacteria</taxon>
        <taxon>Bacillati</taxon>
        <taxon>Armatimonadota</taxon>
        <taxon>Armatimonadota incertae sedis</taxon>
        <taxon>Candidatus Nitrosymbiomonas</taxon>
    </lineage>
</organism>
<name>A0A809RWR3_9BACT</name>
<dbReference type="Gene3D" id="3.40.800.20">
    <property type="entry name" value="Histone deacetylase domain"/>
    <property type="match status" value="1"/>
</dbReference>
<dbReference type="GO" id="GO:0004407">
    <property type="term" value="F:histone deacetylase activity"/>
    <property type="evidence" value="ECO:0007669"/>
    <property type="project" value="TreeGrafter"/>
</dbReference>